<sequence>MTFKQAFFKIYDRKINAGEITFSQTGIKKDDFTRLCTEEGFVFDEETLEKISVTMKLTEAEKTMLSDTLEKDIVSK</sequence>
<dbReference type="EMBL" id="QRMS01000004">
    <property type="protein sequence ID" value="RHJ85932.1"/>
    <property type="molecule type" value="Genomic_DNA"/>
</dbReference>
<gene>
    <name evidence="1" type="ORF">DW099_13890</name>
</gene>
<keyword evidence="2" id="KW-1185">Reference proteome</keyword>
<organism evidence="1 2">
    <name type="scientific">Emergencia timonensis</name>
    <dbReference type="NCBI Taxonomy" id="1776384"/>
    <lineage>
        <taxon>Bacteria</taxon>
        <taxon>Bacillati</taxon>
        <taxon>Bacillota</taxon>
        <taxon>Clostridia</taxon>
        <taxon>Peptostreptococcales</taxon>
        <taxon>Anaerovoracaceae</taxon>
        <taxon>Emergencia</taxon>
    </lineage>
</organism>
<evidence type="ECO:0000313" key="1">
    <source>
        <dbReference type="EMBL" id="RHJ85932.1"/>
    </source>
</evidence>
<dbReference type="Proteomes" id="UP000284841">
    <property type="component" value="Unassembled WGS sequence"/>
</dbReference>
<dbReference type="OrthoDB" id="1779246at2"/>
<protein>
    <submittedName>
        <fullName evidence="1">Uncharacterized protein</fullName>
    </submittedName>
</protein>
<name>A0A415DYR6_9FIRM</name>
<dbReference type="GeneID" id="83004326"/>
<dbReference type="RefSeq" id="WP_067537238.1">
    <property type="nucleotide sequence ID" value="NZ_AP025567.1"/>
</dbReference>
<proteinExistence type="predicted"/>
<dbReference type="AlphaFoldDB" id="A0A415DYR6"/>
<accession>A0A415DYR6</accession>
<reference evidence="1 2" key="1">
    <citation type="submission" date="2018-08" db="EMBL/GenBank/DDBJ databases">
        <title>A genome reference for cultivated species of the human gut microbiota.</title>
        <authorList>
            <person name="Zou Y."/>
            <person name="Xue W."/>
            <person name="Luo G."/>
        </authorList>
    </citation>
    <scope>NUCLEOTIDE SEQUENCE [LARGE SCALE GENOMIC DNA]</scope>
    <source>
        <strain evidence="1 2">AM07-24</strain>
    </source>
</reference>
<comment type="caution">
    <text evidence="1">The sequence shown here is derived from an EMBL/GenBank/DDBJ whole genome shotgun (WGS) entry which is preliminary data.</text>
</comment>
<evidence type="ECO:0000313" key="2">
    <source>
        <dbReference type="Proteomes" id="UP000284841"/>
    </source>
</evidence>
<dbReference type="STRING" id="1776384.GCA_900086585_01966"/>